<dbReference type="PROSITE" id="PS50192">
    <property type="entry name" value="T_SNARE"/>
    <property type="match status" value="1"/>
</dbReference>
<accession>A0AAV9GRE5</accession>
<comment type="similarity">
    <text evidence="2">Belongs to the syntaxin family.</text>
</comment>
<dbReference type="SMART" id="SM00397">
    <property type="entry name" value="t_SNARE"/>
    <property type="match status" value="1"/>
</dbReference>
<name>A0AAV9GRE5_9PEZI</name>
<feature type="transmembrane region" description="Helical" evidence="8">
    <location>
        <begin position="268"/>
        <end position="291"/>
    </location>
</feature>
<dbReference type="GO" id="GO:0012505">
    <property type="term" value="C:endomembrane system"/>
    <property type="evidence" value="ECO:0007669"/>
    <property type="project" value="TreeGrafter"/>
</dbReference>
<evidence type="ECO:0000256" key="4">
    <source>
        <dbReference type="ARBA" id="ARBA00022989"/>
    </source>
</evidence>
<sequence>MSYQTNYPAEGHEMQTYSQGRHSALELSDFLARVDSTRIEIRNLAADIQHISNLHHRTLTSTDSNGQAQHQLDQVLALAQQKSTTIREQIRGLKHDAESTPDSGAGNSAFQRKKRQVESLTADFKREVQNLLQERQNYESLCRDQIARQYRIVNPDATDEEVRSAADRNFQEDGIFQTALRANNAKTGQASAVLGAVRARQNEMQKIEQSLSELAQLFQDLDTLVVQDGVVVQRIEEQTRQADEDLSKGIGEITVAQRSALHRRKLKWICFGIVVAIIVLLGLGIGLWQAWLHGKIKF</sequence>
<evidence type="ECO:0000259" key="9">
    <source>
        <dbReference type="PROSITE" id="PS50192"/>
    </source>
</evidence>
<feature type="coiled-coil region" evidence="6">
    <location>
        <begin position="114"/>
        <end position="148"/>
    </location>
</feature>
<evidence type="ECO:0000256" key="2">
    <source>
        <dbReference type="ARBA" id="ARBA00009063"/>
    </source>
</evidence>
<evidence type="ECO:0000256" key="7">
    <source>
        <dbReference type="SAM" id="MobiDB-lite"/>
    </source>
</evidence>
<dbReference type="InterPro" id="IPR000727">
    <property type="entry name" value="T_SNARE_dom"/>
</dbReference>
<dbReference type="PANTHER" id="PTHR19957">
    <property type="entry name" value="SYNTAXIN"/>
    <property type="match status" value="1"/>
</dbReference>
<keyword evidence="4 8" id="KW-1133">Transmembrane helix</keyword>
<evidence type="ECO:0000313" key="11">
    <source>
        <dbReference type="Proteomes" id="UP001321760"/>
    </source>
</evidence>
<feature type="domain" description="T-SNARE coiled-coil homology" evidence="9">
    <location>
        <begin position="194"/>
        <end position="256"/>
    </location>
</feature>
<evidence type="ECO:0000256" key="3">
    <source>
        <dbReference type="ARBA" id="ARBA00022692"/>
    </source>
</evidence>
<dbReference type="GO" id="GO:0005886">
    <property type="term" value="C:plasma membrane"/>
    <property type="evidence" value="ECO:0007669"/>
    <property type="project" value="TreeGrafter"/>
</dbReference>
<comment type="caution">
    <text evidence="10">The sequence shown here is derived from an EMBL/GenBank/DDBJ whole genome shotgun (WGS) entry which is preliminary data.</text>
</comment>
<dbReference type="SUPFAM" id="SSF47661">
    <property type="entry name" value="t-snare proteins"/>
    <property type="match status" value="1"/>
</dbReference>
<evidence type="ECO:0000313" key="10">
    <source>
        <dbReference type="EMBL" id="KAK4450926.1"/>
    </source>
</evidence>
<dbReference type="CDD" id="cd15849">
    <property type="entry name" value="SNARE_Sso1"/>
    <property type="match status" value="1"/>
</dbReference>
<keyword evidence="5 8" id="KW-0472">Membrane</keyword>
<dbReference type="InterPro" id="IPR006011">
    <property type="entry name" value="Syntaxin_N"/>
</dbReference>
<dbReference type="GO" id="GO:0005484">
    <property type="term" value="F:SNAP receptor activity"/>
    <property type="evidence" value="ECO:0007669"/>
    <property type="project" value="TreeGrafter"/>
</dbReference>
<evidence type="ECO:0000256" key="5">
    <source>
        <dbReference type="ARBA" id="ARBA00023136"/>
    </source>
</evidence>
<dbReference type="EMBL" id="MU865930">
    <property type="protein sequence ID" value="KAK4450926.1"/>
    <property type="molecule type" value="Genomic_DNA"/>
</dbReference>
<gene>
    <name evidence="10" type="ORF">QBC34DRAFT_401863</name>
</gene>
<keyword evidence="6" id="KW-0175">Coiled coil</keyword>
<dbReference type="GO" id="GO:0006887">
    <property type="term" value="P:exocytosis"/>
    <property type="evidence" value="ECO:0007669"/>
    <property type="project" value="TreeGrafter"/>
</dbReference>
<reference evidence="10" key="1">
    <citation type="journal article" date="2023" name="Mol. Phylogenet. Evol.">
        <title>Genome-scale phylogeny and comparative genomics of the fungal order Sordariales.</title>
        <authorList>
            <person name="Hensen N."/>
            <person name="Bonometti L."/>
            <person name="Westerberg I."/>
            <person name="Brannstrom I.O."/>
            <person name="Guillou S."/>
            <person name="Cros-Aarteil S."/>
            <person name="Calhoun S."/>
            <person name="Haridas S."/>
            <person name="Kuo A."/>
            <person name="Mondo S."/>
            <person name="Pangilinan J."/>
            <person name="Riley R."/>
            <person name="LaButti K."/>
            <person name="Andreopoulos B."/>
            <person name="Lipzen A."/>
            <person name="Chen C."/>
            <person name="Yan M."/>
            <person name="Daum C."/>
            <person name="Ng V."/>
            <person name="Clum A."/>
            <person name="Steindorff A."/>
            <person name="Ohm R.A."/>
            <person name="Martin F."/>
            <person name="Silar P."/>
            <person name="Natvig D.O."/>
            <person name="Lalanne C."/>
            <person name="Gautier V."/>
            <person name="Ament-Velasquez S.L."/>
            <person name="Kruys A."/>
            <person name="Hutchinson M.I."/>
            <person name="Powell A.J."/>
            <person name="Barry K."/>
            <person name="Miller A.N."/>
            <person name="Grigoriev I.V."/>
            <person name="Debuchy R."/>
            <person name="Gladieux P."/>
            <person name="Hiltunen Thoren M."/>
            <person name="Johannesson H."/>
        </authorList>
    </citation>
    <scope>NUCLEOTIDE SEQUENCE</scope>
    <source>
        <strain evidence="10">PSN243</strain>
    </source>
</reference>
<proteinExistence type="inferred from homology"/>
<dbReference type="Pfam" id="PF00804">
    <property type="entry name" value="Syntaxin"/>
    <property type="match status" value="1"/>
</dbReference>
<dbReference type="InterPro" id="IPR045242">
    <property type="entry name" value="Syntaxin"/>
</dbReference>
<dbReference type="Proteomes" id="UP001321760">
    <property type="component" value="Unassembled WGS sequence"/>
</dbReference>
<protein>
    <submittedName>
        <fullName evidence="10">Snare domain-protein</fullName>
    </submittedName>
</protein>
<dbReference type="GO" id="GO:0031201">
    <property type="term" value="C:SNARE complex"/>
    <property type="evidence" value="ECO:0007669"/>
    <property type="project" value="TreeGrafter"/>
</dbReference>
<organism evidence="10 11">
    <name type="scientific">Podospora aff. communis PSN243</name>
    <dbReference type="NCBI Taxonomy" id="3040156"/>
    <lineage>
        <taxon>Eukaryota</taxon>
        <taxon>Fungi</taxon>
        <taxon>Dikarya</taxon>
        <taxon>Ascomycota</taxon>
        <taxon>Pezizomycotina</taxon>
        <taxon>Sordariomycetes</taxon>
        <taxon>Sordariomycetidae</taxon>
        <taxon>Sordariales</taxon>
        <taxon>Podosporaceae</taxon>
        <taxon>Podospora</taxon>
    </lineage>
</organism>
<reference evidence="10" key="2">
    <citation type="submission" date="2023-05" db="EMBL/GenBank/DDBJ databases">
        <authorList>
            <consortium name="Lawrence Berkeley National Laboratory"/>
            <person name="Steindorff A."/>
            <person name="Hensen N."/>
            <person name="Bonometti L."/>
            <person name="Westerberg I."/>
            <person name="Brannstrom I.O."/>
            <person name="Guillou S."/>
            <person name="Cros-Aarteil S."/>
            <person name="Calhoun S."/>
            <person name="Haridas S."/>
            <person name="Kuo A."/>
            <person name="Mondo S."/>
            <person name="Pangilinan J."/>
            <person name="Riley R."/>
            <person name="Labutti K."/>
            <person name="Andreopoulos B."/>
            <person name="Lipzen A."/>
            <person name="Chen C."/>
            <person name="Yanf M."/>
            <person name="Daum C."/>
            <person name="Ng V."/>
            <person name="Clum A."/>
            <person name="Ohm R."/>
            <person name="Martin F."/>
            <person name="Silar P."/>
            <person name="Natvig D."/>
            <person name="Lalanne C."/>
            <person name="Gautier V."/>
            <person name="Ament-Velasquez S.L."/>
            <person name="Kruys A."/>
            <person name="Hutchinson M.I."/>
            <person name="Powell A.J."/>
            <person name="Barry K."/>
            <person name="Miller A.N."/>
            <person name="Grigoriev I.V."/>
            <person name="Debuchy R."/>
            <person name="Gladieux P."/>
            <person name="Thoren M.H."/>
            <person name="Johannesson H."/>
        </authorList>
    </citation>
    <scope>NUCLEOTIDE SEQUENCE</scope>
    <source>
        <strain evidence="10">PSN243</strain>
    </source>
</reference>
<keyword evidence="11" id="KW-1185">Reference proteome</keyword>
<dbReference type="PANTHER" id="PTHR19957:SF307">
    <property type="entry name" value="PROTEIN SSO1-RELATED"/>
    <property type="match status" value="1"/>
</dbReference>
<comment type="subcellular location">
    <subcellularLocation>
        <location evidence="1">Membrane</location>
        <topology evidence="1">Single-pass type IV membrane protein</topology>
    </subcellularLocation>
</comment>
<dbReference type="GO" id="GO:0000149">
    <property type="term" value="F:SNARE binding"/>
    <property type="evidence" value="ECO:0007669"/>
    <property type="project" value="TreeGrafter"/>
</dbReference>
<evidence type="ECO:0000256" key="8">
    <source>
        <dbReference type="SAM" id="Phobius"/>
    </source>
</evidence>
<feature type="compositionally biased region" description="Polar residues" evidence="7">
    <location>
        <begin position="100"/>
        <end position="110"/>
    </location>
</feature>
<dbReference type="Gene3D" id="1.20.58.70">
    <property type="match status" value="1"/>
</dbReference>
<dbReference type="InterPro" id="IPR010989">
    <property type="entry name" value="SNARE"/>
</dbReference>
<evidence type="ECO:0000256" key="6">
    <source>
        <dbReference type="SAM" id="Coils"/>
    </source>
</evidence>
<dbReference type="AlphaFoldDB" id="A0AAV9GRE5"/>
<dbReference type="Pfam" id="PF05739">
    <property type="entry name" value="SNARE"/>
    <property type="match status" value="1"/>
</dbReference>
<evidence type="ECO:0000256" key="1">
    <source>
        <dbReference type="ARBA" id="ARBA00004211"/>
    </source>
</evidence>
<dbReference type="SMART" id="SM00503">
    <property type="entry name" value="SynN"/>
    <property type="match status" value="1"/>
</dbReference>
<dbReference type="Gene3D" id="1.20.5.110">
    <property type="match status" value="1"/>
</dbReference>
<dbReference type="GO" id="GO:0006886">
    <property type="term" value="P:intracellular protein transport"/>
    <property type="evidence" value="ECO:0007669"/>
    <property type="project" value="TreeGrafter"/>
</dbReference>
<dbReference type="GO" id="GO:0048278">
    <property type="term" value="P:vesicle docking"/>
    <property type="evidence" value="ECO:0007669"/>
    <property type="project" value="TreeGrafter"/>
</dbReference>
<keyword evidence="3 8" id="KW-0812">Transmembrane</keyword>
<dbReference type="GO" id="GO:0006906">
    <property type="term" value="P:vesicle fusion"/>
    <property type="evidence" value="ECO:0007669"/>
    <property type="project" value="TreeGrafter"/>
</dbReference>
<feature type="region of interest" description="Disordered" evidence="7">
    <location>
        <begin position="94"/>
        <end position="113"/>
    </location>
</feature>